<keyword evidence="1" id="KW-0472">Membrane</keyword>
<dbReference type="Gene3D" id="3.10.450.40">
    <property type="match status" value="2"/>
</dbReference>
<evidence type="ECO:0000256" key="1">
    <source>
        <dbReference type="SAM" id="Phobius"/>
    </source>
</evidence>
<sequence>MNMSLSRTENRRRSHAIPPWRWALLIIGFLVFLCVAFFVYVRSADSDYTAEERQAIRIAKTEAGLKEIDGTYKHVWEETVWVVAGTDEQGEKWMVWERANEVVKEKLSGGYNENQIVSQFRLQHPGTNIVRILPGWFQNQPAWEIRYVSDPETKRQAIDFYQFQSGKHLKTYDLPGK</sequence>
<evidence type="ECO:0000313" key="4">
    <source>
        <dbReference type="Proteomes" id="UP000535838"/>
    </source>
</evidence>
<keyword evidence="1" id="KW-0812">Transmembrane</keyword>
<dbReference type="Proteomes" id="UP000535838">
    <property type="component" value="Unassembled WGS sequence"/>
</dbReference>
<organism evidence="3 4">
    <name type="scientific">Cohnella thailandensis</name>
    <dbReference type="NCBI Taxonomy" id="557557"/>
    <lineage>
        <taxon>Bacteria</taxon>
        <taxon>Bacillati</taxon>
        <taxon>Bacillota</taxon>
        <taxon>Bacilli</taxon>
        <taxon>Bacillales</taxon>
        <taxon>Paenibacillaceae</taxon>
        <taxon>Cohnella</taxon>
    </lineage>
</organism>
<dbReference type="InterPro" id="IPR046350">
    <property type="entry name" value="Cystatin_sf"/>
</dbReference>
<dbReference type="Pfam" id="PF17881">
    <property type="entry name" value="TseB"/>
    <property type="match status" value="1"/>
</dbReference>
<dbReference type="EMBL" id="JACJVQ010000013">
    <property type="protein sequence ID" value="MBB6635344.1"/>
    <property type="molecule type" value="Genomic_DNA"/>
</dbReference>
<keyword evidence="4" id="KW-1185">Reference proteome</keyword>
<protein>
    <submittedName>
        <fullName evidence="3">DUF5590 domain-containing protein</fullName>
    </submittedName>
</protein>
<dbReference type="RefSeq" id="WP_185120580.1">
    <property type="nucleotide sequence ID" value="NZ_JACJVQ010000013.1"/>
</dbReference>
<evidence type="ECO:0000259" key="2">
    <source>
        <dbReference type="Pfam" id="PF17881"/>
    </source>
</evidence>
<name>A0A841STT3_9BACL</name>
<keyword evidence="1" id="KW-1133">Transmembrane helix</keyword>
<dbReference type="SUPFAM" id="SSF54403">
    <property type="entry name" value="Cystatin/monellin"/>
    <property type="match status" value="2"/>
</dbReference>
<feature type="transmembrane region" description="Helical" evidence="1">
    <location>
        <begin position="20"/>
        <end position="41"/>
    </location>
</feature>
<evidence type="ECO:0000313" key="3">
    <source>
        <dbReference type="EMBL" id="MBB6635344.1"/>
    </source>
</evidence>
<proteinExistence type="predicted"/>
<dbReference type="InterPro" id="IPR041401">
    <property type="entry name" value="TseB-like_dom"/>
</dbReference>
<reference evidence="3 4" key="1">
    <citation type="submission" date="2020-08" db="EMBL/GenBank/DDBJ databases">
        <title>Cohnella phylogeny.</title>
        <authorList>
            <person name="Dunlap C."/>
        </authorList>
    </citation>
    <scope>NUCLEOTIDE SEQUENCE [LARGE SCALE GENOMIC DNA]</scope>
    <source>
        <strain evidence="3 4">DSM 25241</strain>
    </source>
</reference>
<gene>
    <name evidence="3" type="ORF">H7B67_14590</name>
</gene>
<dbReference type="AlphaFoldDB" id="A0A841STT3"/>
<comment type="caution">
    <text evidence="3">The sequence shown here is derived from an EMBL/GenBank/DDBJ whole genome shotgun (WGS) entry which is preliminary data.</text>
</comment>
<feature type="domain" description="Cell wall elongation regulator TseB-like" evidence="2">
    <location>
        <begin position="54"/>
        <end position="96"/>
    </location>
</feature>
<accession>A0A841STT3</accession>